<dbReference type="InterPro" id="IPR036737">
    <property type="entry name" value="OmpA-like_sf"/>
</dbReference>
<keyword evidence="5 9" id="KW-1133">Transmembrane helix</keyword>
<dbReference type="Proteomes" id="UP000094969">
    <property type="component" value="Chromosome"/>
</dbReference>
<proteinExistence type="inferred from homology"/>
<dbReference type="PROSITE" id="PS51123">
    <property type="entry name" value="OMPA_2"/>
    <property type="match status" value="1"/>
</dbReference>
<dbReference type="InterPro" id="IPR006665">
    <property type="entry name" value="OmpA-like"/>
</dbReference>
<dbReference type="PANTHER" id="PTHR30329">
    <property type="entry name" value="STATOR ELEMENT OF FLAGELLAR MOTOR COMPLEX"/>
    <property type="match status" value="1"/>
</dbReference>
<dbReference type="CDD" id="cd07185">
    <property type="entry name" value="OmpA_C-like"/>
    <property type="match status" value="1"/>
</dbReference>
<protein>
    <recommendedName>
        <fullName evidence="10">OmpA-like domain-containing protein</fullName>
    </recommendedName>
</protein>
<feature type="compositionally biased region" description="Basic and acidic residues" evidence="8">
    <location>
        <begin position="161"/>
        <end position="170"/>
    </location>
</feature>
<evidence type="ECO:0000256" key="7">
    <source>
        <dbReference type="PROSITE-ProRule" id="PRU00473"/>
    </source>
</evidence>
<evidence type="ECO:0000256" key="1">
    <source>
        <dbReference type="ARBA" id="ARBA00004162"/>
    </source>
</evidence>
<reference evidence="11 12" key="1">
    <citation type="journal article" date="2015" name="Antonie Van Leeuwenhoek">
        <title>Bosea vaviloviae sp. nov., a new species of slow-growing rhizobia isolated from nodules of the relict species Vavilovia formosa (Stev.) Fed.</title>
        <authorList>
            <person name="Safronova V.I."/>
            <person name="Kuznetsova I.G."/>
            <person name="Sazanova A.L."/>
            <person name="Kimeklis A.K."/>
            <person name="Belimov A.A."/>
            <person name="Andronov E.E."/>
            <person name="Pinaev A.G."/>
            <person name="Chizhevskaya E.P."/>
            <person name="Pukhaev A.R."/>
            <person name="Popov K.P."/>
            <person name="Willems A."/>
            <person name="Tikhonovich I.A."/>
        </authorList>
    </citation>
    <scope>NUCLEOTIDE SEQUENCE [LARGE SCALE GENOMIC DNA]</scope>
    <source>
        <strain evidence="11 12">Vaf18</strain>
    </source>
</reference>
<evidence type="ECO:0000256" key="9">
    <source>
        <dbReference type="SAM" id="Phobius"/>
    </source>
</evidence>
<accession>A0A1D7TW10</accession>
<dbReference type="GO" id="GO:0005886">
    <property type="term" value="C:plasma membrane"/>
    <property type="evidence" value="ECO:0007669"/>
    <property type="project" value="UniProtKB-SubCell"/>
</dbReference>
<dbReference type="InterPro" id="IPR050330">
    <property type="entry name" value="Bact_OuterMem_StrucFunc"/>
</dbReference>
<evidence type="ECO:0000256" key="6">
    <source>
        <dbReference type="ARBA" id="ARBA00023136"/>
    </source>
</evidence>
<dbReference type="NCBIfam" id="NF004651">
    <property type="entry name" value="PRK05996.1"/>
    <property type="match status" value="1"/>
</dbReference>
<evidence type="ECO:0000256" key="5">
    <source>
        <dbReference type="ARBA" id="ARBA00022989"/>
    </source>
</evidence>
<dbReference type="Pfam" id="PF00691">
    <property type="entry name" value="OmpA"/>
    <property type="match status" value="1"/>
</dbReference>
<keyword evidence="12" id="KW-1185">Reference proteome</keyword>
<dbReference type="InterPro" id="IPR025713">
    <property type="entry name" value="MotB-like_N_dom"/>
</dbReference>
<dbReference type="OrthoDB" id="7170686at2"/>
<gene>
    <name evidence="11" type="ORF">BHK69_01240</name>
</gene>
<evidence type="ECO:0000256" key="3">
    <source>
        <dbReference type="ARBA" id="ARBA00022475"/>
    </source>
</evidence>
<evidence type="ECO:0000259" key="10">
    <source>
        <dbReference type="PROSITE" id="PS51123"/>
    </source>
</evidence>
<feature type="compositionally biased region" description="Basic and acidic residues" evidence="8">
    <location>
        <begin position="107"/>
        <end position="119"/>
    </location>
</feature>
<keyword evidence="4 9" id="KW-0812">Transmembrane</keyword>
<organism evidence="11 12">
    <name type="scientific">Bosea vaviloviae</name>
    <dbReference type="NCBI Taxonomy" id="1526658"/>
    <lineage>
        <taxon>Bacteria</taxon>
        <taxon>Pseudomonadati</taxon>
        <taxon>Pseudomonadota</taxon>
        <taxon>Alphaproteobacteria</taxon>
        <taxon>Hyphomicrobiales</taxon>
        <taxon>Boseaceae</taxon>
        <taxon>Bosea</taxon>
    </lineage>
</organism>
<comment type="similarity">
    <text evidence="2">Belongs to the MotB family.</text>
</comment>
<name>A0A1D7TW10_9HYPH</name>
<evidence type="ECO:0000313" key="11">
    <source>
        <dbReference type="EMBL" id="AOO79303.1"/>
    </source>
</evidence>
<evidence type="ECO:0000256" key="2">
    <source>
        <dbReference type="ARBA" id="ARBA00008914"/>
    </source>
</evidence>
<evidence type="ECO:0000256" key="8">
    <source>
        <dbReference type="SAM" id="MobiDB-lite"/>
    </source>
</evidence>
<dbReference type="STRING" id="1526658.BHK69_01240"/>
<comment type="subcellular location">
    <subcellularLocation>
        <location evidence="1">Cell membrane</location>
        <topology evidence="1">Single-pass membrane protein</topology>
    </subcellularLocation>
</comment>
<feature type="transmembrane region" description="Helical" evidence="9">
    <location>
        <begin position="29"/>
        <end position="48"/>
    </location>
</feature>
<feature type="region of interest" description="Disordered" evidence="8">
    <location>
        <begin position="183"/>
        <end position="208"/>
    </location>
</feature>
<evidence type="ECO:0000313" key="12">
    <source>
        <dbReference type="Proteomes" id="UP000094969"/>
    </source>
</evidence>
<dbReference type="SUPFAM" id="SSF103088">
    <property type="entry name" value="OmpA-like"/>
    <property type="match status" value="1"/>
</dbReference>
<feature type="region of interest" description="Disordered" evidence="8">
    <location>
        <begin position="149"/>
        <end position="171"/>
    </location>
</feature>
<evidence type="ECO:0000256" key="4">
    <source>
        <dbReference type="ARBA" id="ARBA00022692"/>
    </source>
</evidence>
<feature type="domain" description="OmpA-like" evidence="10">
    <location>
        <begin position="307"/>
        <end position="426"/>
    </location>
</feature>
<feature type="region of interest" description="Disordered" evidence="8">
    <location>
        <begin position="99"/>
        <end position="123"/>
    </location>
</feature>
<dbReference type="Pfam" id="PF13677">
    <property type="entry name" value="MotB_plug"/>
    <property type="match status" value="1"/>
</dbReference>
<dbReference type="RefSeq" id="WP_069688527.1">
    <property type="nucleotide sequence ID" value="NZ_CP017147.1"/>
</dbReference>
<dbReference type="PANTHER" id="PTHR30329:SF21">
    <property type="entry name" value="LIPOPROTEIN YIAD-RELATED"/>
    <property type="match status" value="1"/>
</dbReference>
<dbReference type="KEGG" id="bvv:BHK69_01240"/>
<keyword evidence="6 7" id="KW-0472">Membrane</keyword>
<sequence length="427" mass="45637">MSKDQPDIIIVRRSAARVVDQPKTGVWKIAHADFMTAMMALFLVLWLVNSTNRETRSRVAQYFNPIRLSDTTADRKGVRNPQDADPGEAEHAIRHEGHEVGAAGSGSERRPSIPARDPRQGAAGFEDPYAVLAEVAASKVEARADKALPQPLAATGAPGAKGDEVPRDPFDPNFWRQALQGDPAVKPDSRAVATASPTTAPPAPQPVAMPIAPALRRTEPEAAPVLAQAKEAGAEQPGAVATSGAAALPMSPRSVARPEPALSVKPGAEQTPADTAVARAIAAAISGGKEDSQRRDSPQVDVRQTDEGLLISLTDDANFGMFAIGSADPHQETVKAMQRIASVLNKREGAIIIRGHTDGRLFRGRQNDNWRLSTARAHAAQDLLIQGGIDETRIEHVEGYASRKPRAADPNAAENRRIEILVREKRA</sequence>
<dbReference type="Gene3D" id="3.30.1330.60">
    <property type="entry name" value="OmpA-like domain"/>
    <property type="match status" value="1"/>
</dbReference>
<dbReference type="EMBL" id="CP017147">
    <property type="protein sequence ID" value="AOO79303.1"/>
    <property type="molecule type" value="Genomic_DNA"/>
</dbReference>
<dbReference type="AlphaFoldDB" id="A0A1D7TW10"/>
<keyword evidence="3" id="KW-1003">Cell membrane</keyword>